<keyword evidence="2" id="KW-0813">Transport</keyword>
<keyword evidence="5" id="KW-0598">Phosphotransferase system</keyword>
<evidence type="ECO:0000313" key="8">
    <source>
        <dbReference type="EMBL" id="MBD3922025.1"/>
    </source>
</evidence>
<evidence type="ECO:0000256" key="1">
    <source>
        <dbReference type="ARBA" id="ARBA00004496"/>
    </source>
</evidence>
<evidence type="ECO:0000256" key="6">
    <source>
        <dbReference type="ARBA" id="ARBA00022777"/>
    </source>
</evidence>
<dbReference type="Pfam" id="PF00358">
    <property type="entry name" value="PTS_EIIA_1"/>
    <property type="match status" value="1"/>
</dbReference>
<feature type="domain" description="PTS EIIA type-1" evidence="7">
    <location>
        <begin position="34"/>
        <end position="138"/>
    </location>
</feature>
<name>A0ABR8N1G9_9BACL</name>
<comment type="caution">
    <text evidence="8">The sequence shown here is derived from an EMBL/GenBank/DDBJ whole genome shotgun (WGS) entry which is preliminary data.</text>
</comment>
<comment type="subcellular location">
    <subcellularLocation>
        <location evidence="1">Cytoplasm</location>
    </subcellularLocation>
</comment>
<dbReference type="PANTHER" id="PTHR45008">
    <property type="entry name" value="PTS SYSTEM GLUCOSE-SPECIFIC EIIA COMPONENT"/>
    <property type="match status" value="1"/>
</dbReference>
<sequence length="168" mass="17272">MLGKLFGGGKTKTKTVEIAAPLAGKLVPLAEVPDEAFSQGFMGPGAAIEPASGTVTAPFDGTIGHLIDTGHAVVVEHESGLELLIHVGINTVEMKGEGFKPLVRTGDSVKKGQPLIEVDLERIREAGYSVVTPIVVANEDLAESVDSASGNVAAQAPAILTVHLKSGK</sequence>
<organism evidence="8 9">
    <name type="scientific">Paenibacillus terricola</name>
    <dbReference type="NCBI Taxonomy" id="2763503"/>
    <lineage>
        <taxon>Bacteria</taxon>
        <taxon>Bacillati</taxon>
        <taxon>Bacillota</taxon>
        <taxon>Bacilli</taxon>
        <taxon>Bacillales</taxon>
        <taxon>Paenibacillaceae</taxon>
        <taxon>Paenibacillus</taxon>
    </lineage>
</organism>
<protein>
    <submittedName>
        <fullName evidence="8">PTS glucose transporter subunit IIA</fullName>
    </submittedName>
</protein>
<dbReference type="PROSITE" id="PS51093">
    <property type="entry name" value="PTS_EIIA_TYPE_1"/>
    <property type="match status" value="1"/>
</dbReference>
<dbReference type="SUPFAM" id="SSF51261">
    <property type="entry name" value="Duplicated hybrid motif"/>
    <property type="match status" value="1"/>
</dbReference>
<dbReference type="EMBL" id="JACXZA010000007">
    <property type="protein sequence ID" value="MBD3922025.1"/>
    <property type="molecule type" value="Genomic_DNA"/>
</dbReference>
<dbReference type="Gene3D" id="2.70.70.10">
    <property type="entry name" value="Glucose Permease (Domain IIA)"/>
    <property type="match status" value="1"/>
</dbReference>
<keyword evidence="9" id="KW-1185">Reference proteome</keyword>
<proteinExistence type="predicted"/>
<evidence type="ECO:0000256" key="5">
    <source>
        <dbReference type="ARBA" id="ARBA00022683"/>
    </source>
</evidence>
<evidence type="ECO:0000256" key="3">
    <source>
        <dbReference type="ARBA" id="ARBA00022597"/>
    </source>
</evidence>
<dbReference type="RefSeq" id="WP_191206317.1">
    <property type="nucleotide sequence ID" value="NZ_JACXZA010000007.1"/>
</dbReference>
<dbReference type="PROSITE" id="PS00371">
    <property type="entry name" value="PTS_EIIA_TYPE_1_HIS"/>
    <property type="match status" value="1"/>
</dbReference>
<keyword evidence="4" id="KW-0808">Transferase</keyword>
<reference evidence="8 9" key="1">
    <citation type="submission" date="2020-09" db="EMBL/GenBank/DDBJ databases">
        <title>Paenibacillus sp. strain PR3 16S rRNA gene Genome sequencing and assembly.</title>
        <authorList>
            <person name="Kim J."/>
        </authorList>
    </citation>
    <scope>NUCLEOTIDE SEQUENCE [LARGE SCALE GENOMIC DNA]</scope>
    <source>
        <strain evidence="8 9">PR3</strain>
    </source>
</reference>
<dbReference type="InterPro" id="IPR001127">
    <property type="entry name" value="PTS_EIIA_1_perm"/>
</dbReference>
<dbReference type="Proteomes" id="UP000609346">
    <property type="component" value="Unassembled WGS sequence"/>
</dbReference>
<gene>
    <name evidence="8" type="ORF">H8B09_24905</name>
</gene>
<evidence type="ECO:0000313" key="9">
    <source>
        <dbReference type="Proteomes" id="UP000609346"/>
    </source>
</evidence>
<dbReference type="NCBIfam" id="TIGR00830">
    <property type="entry name" value="PTBA"/>
    <property type="match status" value="1"/>
</dbReference>
<dbReference type="InterPro" id="IPR050890">
    <property type="entry name" value="PTS_EIIA_component"/>
</dbReference>
<dbReference type="InterPro" id="IPR011055">
    <property type="entry name" value="Dup_hybrid_motif"/>
</dbReference>
<evidence type="ECO:0000256" key="4">
    <source>
        <dbReference type="ARBA" id="ARBA00022679"/>
    </source>
</evidence>
<keyword evidence="3 8" id="KW-0762">Sugar transport</keyword>
<keyword evidence="6" id="KW-0418">Kinase</keyword>
<evidence type="ECO:0000256" key="2">
    <source>
        <dbReference type="ARBA" id="ARBA00022448"/>
    </source>
</evidence>
<dbReference type="PANTHER" id="PTHR45008:SF1">
    <property type="entry name" value="PTS SYSTEM GLUCOSE-SPECIFIC EIIA COMPONENT"/>
    <property type="match status" value="1"/>
</dbReference>
<evidence type="ECO:0000259" key="7">
    <source>
        <dbReference type="PROSITE" id="PS51093"/>
    </source>
</evidence>
<accession>A0ABR8N1G9</accession>